<sequence>MTLQNTSPKLSANRLVAHRGLQAGYPENTALSVRKAIEAGALFVEIDVQLSLDQQPMLYHDINLQRVSGQDCLISALYSNELIALPAYEPERLGEEFIDQTISSLAQVVELILSHPKVTLFVELKEESIAEFGAEIMLANVCQVLEPIRNRAVLISFDYSIISTAKANGWPQAGPVLLEWSHIHSDQITAIAGDYTFVDYKIIPEAENLDRLTSKLVAYEVGNAKLANQLAERGVAMFETFDIASLLK</sequence>
<dbReference type="PANTHER" id="PTHR46211">
    <property type="entry name" value="GLYCEROPHOSPHORYL DIESTER PHOSPHODIESTERASE"/>
    <property type="match status" value="1"/>
</dbReference>
<dbReference type="Pfam" id="PF03009">
    <property type="entry name" value="GDPD"/>
    <property type="match status" value="1"/>
</dbReference>
<dbReference type="CDD" id="cd08581">
    <property type="entry name" value="GDPD_like_1"/>
    <property type="match status" value="1"/>
</dbReference>
<feature type="domain" description="GP-PDE" evidence="1">
    <location>
        <begin position="13"/>
        <end position="248"/>
    </location>
</feature>
<reference evidence="2" key="1">
    <citation type="submission" date="2022-08" db="EMBL/GenBank/DDBJ databases">
        <title>Catabolic pathway analysis in culturable SAR92 clade bacteria reveals their overlooked roles in DMSP degradation in coastal seas.</title>
        <authorList>
            <person name="He X."/>
            <person name="Zhang X."/>
            <person name="Zhang Y."/>
        </authorList>
    </citation>
    <scope>NUCLEOTIDE SEQUENCE</scope>
    <source>
        <strain evidence="2">H455</strain>
    </source>
</reference>
<dbReference type="SUPFAM" id="SSF51695">
    <property type="entry name" value="PLC-like phosphodiesterases"/>
    <property type="match status" value="1"/>
</dbReference>
<protein>
    <recommendedName>
        <fullName evidence="1">GP-PDE domain-containing protein</fullName>
    </recommendedName>
</protein>
<dbReference type="EMBL" id="CP103416">
    <property type="protein sequence ID" value="UVW33944.1"/>
    <property type="molecule type" value="Genomic_DNA"/>
</dbReference>
<dbReference type="PANTHER" id="PTHR46211:SF1">
    <property type="entry name" value="GLYCEROPHOSPHODIESTER PHOSPHODIESTERASE, CYTOPLASMIC"/>
    <property type="match status" value="1"/>
</dbReference>
<dbReference type="PROSITE" id="PS51704">
    <property type="entry name" value="GP_PDE"/>
    <property type="match status" value="1"/>
</dbReference>
<accession>A0ABY5TP70</accession>
<gene>
    <name evidence="2" type="ORF">NYF23_07800</name>
</gene>
<organism evidence="2 3">
    <name type="scientific">SAR92 clade bacterium H455</name>
    <dbReference type="NCBI Taxonomy" id="2974818"/>
    <lineage>
        <taxon>Bacteria</taxon>
        <taxon>Pseudomonadati</taxon>
        <taxon>Pseudomonadota</taxon>
        <taxon>Gammaproteobacteria</taxon>
        <taxon>Cellvibrionales</taxon>
        <taxon>Porticoccaceae</taxon>
        <taxon>SAR92 clade</taxon>
    </lineage>
</organism>
<dbReference type="InterPro" id="IPR017946">
    <property type="entry name" value="PLC-like_Pdiesterase_TIM-brl"/>
</dbReference>
<name>A0ABY5TP70_9GAMM</name>
<proteinExistence type="predicted"/>
<evidence type="ECO:0000313" key="2">
    <source>
        <dbReference type="EMBL" id="UVW33944.1"/>
    </source>
</evidence>
<dbReference type="Gene3D" id="3.20.20.190">
    <property type="entry name" value="Phosphatidylinositol (PI) phosphodiesterase"/>
    <property type="match status" value="1"/>
</dbReference>
<keyword evidence="3" id="KW-1185">Reference proteome</keyword>
<dbReference type="InterPro" id="IPR030395">
    <property type="entry name" value="GP_PDE_dom"/>
</dbReference>
<evidence type="ECO:0000313" key="3">
    <source>
        <dbReference type="Proteomes" id="UP001059934"/>
    </source>
</evidence>
<dbReference type="Proteomes" id="UP001059934">
    <property type="component" value="Chromosome"/>
</dbReference>
<evidence type="ECO:0000259" key="1">
    <source>
        <dbReference type="PROSITE" id="PS51704"/>
    </source>
</evidence>